<dbReference type="AlphaFoldDB" id="A0A6A6BLU8"/>
<gene>
    <name evidence="2" type="ORF">K452DRAFT_133669</name>
</gene>
<feature type="region of interest" description="Disordered" evidence="1">
    <location>
        <begin position="39"/>
        <end position="68"/>
    </location>
</feature>
<evidence type="ECO:0000256" key="1">
    <source>
        <dbReference type="SAM" id="MobiDB-lite"/>
    </source>
</evidence>
<sequence length="81" mass="9354">MLTLTHAQCLPAEHPKPLSCYKTHSPMMRNDDLFQVVSTKKPHSWKRPTHPVNPLHNPGEAKEMNPHVNNKLVERVKQIRS</sequence>
<name>A0A6A6BLU8_9PEZI</name>
<reference evidence="2" key="1">
    <citation type="journal article" date="2020" name="Stud. Mycol.">
        <title>101 Dothideomycetes genomes: a test case for predicting lifestyles and emergence of pathogens.</title>
        <authorList>
            <person name="Haridas S."/>
            <person name="Albert R."/>
            <person name="Binder M."/>
            <person name="Bloem J."/>
            <person name="Labutti K."/>
            <person name="Salamov A."/>
            <person name="Andreopoulos B."/>
            <person name="Baker S."/>
            <person name="Barry K."/>
            <person name="Bills G."/>
            <person name="Bluhm B."/>
            <person name="Cannon C."/>
            <person name="Castanera R."/>
            <person name="Culley D."/>
            <person name="Daum C."/>
            <person name="Ezra D."/>
            <person name="Gonzalez J."/>
            <person name="Henrissat B."/>
            <person name="Kuo A."/>
            <person name="Liang C."/>
            <person name="Lipzen A."/>
            <person name="Lutzoni F."/>
            <person name="Magnuson J."/>
            <person name="Mondo S."/>
            <person name="Nolan M."/>
            <person name="Ohm R."/>
            <person name="Pangilinan J."/>
            <person name="Park H.-J."/>
            <person name="Ramirez L."/>
            <person name="Alfaro M."/>
            <person name="Sun H."/>
            <person name="Tritt A."/>
            <person name="Yoshinaga Y."/>
            <person name="Zwiers L.-H."/>
            <person name="Turgeon B."/>
            <person name="Goodwin S."/>
            <person name="Spatafora J."/>
            <person name="Crous P."/>
            <person name="Grigoriev I."/>
        </authorList>
    </citation>
    <scope>NUCLEOTIDE SEQUENCE</scope>
    <source>
        <strain evidence="2">CBS 121167</strain>
    </source>
</reference>
<evidence type="ECO:0000313" key="3">
    <source>
        <dbReference type="Proteomes" id="UP000799438"/>
    </source>
</evidence>
<dbReference type="GeneID" id="54292810"/>
<evidence type="ECO:0000313" key="2">
    <source>
        <dbReference type="EMBL" id="KAF2145016.1"/>
    </source>
</evidence>
<organism evidence="2 3">
    <name type="scientific">Aplosporella prunicola CBS 121167</name>
    <dbReference type="NCBI Taxonomy" id="1176127"/>
    <lineage>
        <taxon>Eukaryota</taxon>
        <taxon>Fungi</taxon>
        <taxon>Dikarya</taxon>
        <taxon>Ascomycota</taxon>
        <taxon>Pezizomycotina</taxon>
        <taxon>Dothideomycetes</taxon>
        <taxon>Dothideomycetes incertae sedis</taxon>
        <taxon>Botryosphaeriales</taxon>
        <taxon>Aplosporellaceae</taxon>
        <taxon>Aplosporella</taxon>
    </lineage>
</organism>
<dbReference type="EMBL" id="ML995478">
    <property type="protein sequence ID" value="KAF2145016.1"/>
    <property type="molecule type" value="Genomic_DNA"/>
</dbReference>
<dbReference type="RefSeq" id="XP_033400728.1">
    <property type="nucleotide sequence ID" value="XM_033535316.1"/>
</dbReference>
<proteinExistence type="predicted"/>
<keyword evidence="3" id="KW-1185">Reference proteome</keyword>
<feature type="compositionally biased region" description="Basic residues" evidence="1">
    <location>
        <begin position="40"/>
        <end position="49"/>
    </location>
</feature>
<accession>A0A6A6BLU8</accession>
<dbReference type="Proteomes" id="UP000799438">
    <property type="component" value="Unassembled WGS sequence"/>
</dbReference>
<protein>
    <submittedName>
        <fullName evidence="2">Uncharacterized protein</fullName>
    </submittedName>
</protein>